<dbReference type="Proteomes" id="UP000594262">
    <property type="component" value="Unplaced"/>
</dbReference>
<dbReference type="EnsemblMetazoa" id="CLYHEMT010205.2">
    <property type="protein sequence ID" value="CLYHEMP010205.2"/>
    <property type="gene ID" value="CLYHEMG010205"/>
</dbReference>
<feature type="compositionally biased region" description="Basic and acidic residues" evidence="1">
    <location>
        <begin position="774"/>
        <end position="792"/>
    </location>
</feature>
<evidence type="ECO:0000313" key="3">
    <source>
        <dbReference type="Proteomes" id="UP000594262"/>
    </source>
</evidence>
<organism evidence="2 3">
    <name type="scientific">Clytia hemisphaerica</name>
    <dbReference type="NCBI Taxonomy" id="252671"/>
    <lineage>
        <taxon>Eukaryota</taxon>
        <taxon>Metazoa</taxon>
        <taxon>Cnidaria</taxon>
        <taxon>Hydrozoa</taxon>
        <taxon>Hydroidolina</taxon>
        <taxon>Leptothecata</taxon>
        <taxon>Obeliida</taxon>
        <taxon>Clytiidae</taxon>
        <taxon>Clytia</taxon>
    </lineage>
</organism>
<evidence type="ECO:0000256" key="1">
    <source>
        <dbReference type="SAM" id="MobiDB-lite"/>
    </source>
</evidence>
<name>A0A7M5UH12_9CNID</name>
<feature type="compositionally biased region" description="Polar residues" evidence="1">
    <location>
        <begin position="82"/>
        <end position="96"/>
    </location>
</feature>
<feature type="compositionally biased region" description="Low complexity" evidence="1">
    <location>
        <begin position="109"/>
        <end position="120"/>
    </location>
</feature>
<dbReference type="AlphaFoldDB" id="A0A7M5UH12"/>
<reference evidence="2" key="1">
    <citation type="submission" date="2021-01" db="UniProtKB">
        <authorList>
            <consortium name="EnsemblMetazoa"/>
        </authorList>
    </citation>
    <scope>IDENTIFICATION</scope>
</reference>
<feature type="region of interest" description="Disordered" evidence="1">
    <location>
        <begin position="713"/>
        <end position="735"/>
    </location>
</feature>
<keyword evidence="3" id="KW-1185">Reference proteome</keyword>
<feature type="region of interest" description="Disordered" evidence="1">
    <location>
        <begin position="82"/>
        <end position="170"/>
    </location>
</feature>
<sequence>FFQVIFHFYTECLNWCTRLKAYKSSYPKMCRECRKFYDRLDTHLRYSHNMKNKAERDIEIEACKREETRFLSFHNSFPSMKHNNLPSTSLSTKTNTSIMPSSKRRSASSRKSSSTITRPSASHHNKLCSSPGSTSPDSSPTRSSLRPSGPSTRTSPRKTRKRASNDLASVPLNNVPVFQLEDYVEMTPNHHEQFGTDKRVQKYYFRNGKILLLNFKNWLTMCCRNSEKNAQEYYTHVKKVWTQLDPTLTTGLKTRLTPENLQDQWYNKFVRMIEEELNKPIHLQGNFYKPNTIAVKLNSIMKMLKFVIAKKIFYGLVVDEINQFREVITTLTNGLSGLISKRQQQQKQYKLDHLLTSRHFHHYGNTSFVQGVVSDLLDKETKYTQSKSFEARNVLLVLTCFTNGVRASNLMEMSIHDFKEGKWDDEFNAYILRNSNYKTSILYGDKIIVLSECLHKLFDLFIKRCRHFFVEKCVEKKKHDHQRKIFLSHVTHEVLNQAAITKAMSTSFRNTDVLKFEKLDPNISPTRVRIAMATEFANNKDIDFDVFATHFMKHKPSTSRKFYVQRYMQREAILMSLKCYDAFGIDENLKKAALAVRAKVKSGKTKPEVVREWMKENAKLFAKERGVTTKEMEDDDLEHELRKVEKDDSTEGLSLQRHMTEIFQDNKSVSSIFELQRDKNIKENQDFLKSIGLPVKRTKFSKSVDVEDRFSYLSEEENETDSNSSKQKSTKVHFDVENDSKTVEKIDESISMEVADNTKEAVESMDSDSTEVVDNVKETGESKKSTEVVDNTKGKSLPRDYYDKRDFHVCKTSMPNRLHFLCLVYASKEIVKDAASKPKGGVRTEDYQSAIDSLIEWDRAKCLEEYGFQKVIREILKRLTEKVRRGTKKDKDGWASLVEEARQLYLYDQ</sequence>
<evidence type="ECO:0000313" key="2">
    <source>
        <dbReference type="EnsemblMetazoa" id="CLYHEMP010205.2"/>
    </source>
</evidence>
<proteinExistence type="predicted"/>
<feature type="region of interest" description="Disordered" evidence="1">
    <location>
        <begin position="758"/>
        <end position="792"/>
    </location>
</feature>
<feature type="compositionally biased region" description="Low complexity" evidence="1">
    <location>
        <begin position="129"/>
        <end position="154"/>
    </location>
</feature>
<accession>A0A7M5UH12</accession>
<protein>
    <submittedName>
        <fullName evidence="2">Uncharacterized protein</fullName>
    </submittedName>
</protein>